<feature type="active site" description="Proton acceptor" evidence="4">
    <location>
        <position position="172"/>
    </location>
</feature>
<sequence>MERIKVELKLDTVPLPADYFDLIGGTSTGGLIAILLTRLRLSAAQAIGEYERLAEGVFSHKKSFLLRSDGVFDANRLVDAIKDSIKRAGRDEDALMYDEKDTCGPCKGFVCAVTAPNVTAAAGPTLFRTYRVPKNNSYNCKTWEAARATSAATTVFDRIAIGPPASKVEYLDAGLGYNNPIDLVIEESALVFEPSASVSCIVSLGTGEVGATEYAQPRGLQKLLPTKLVHVLKEIATNCGRKAEEYAKRFSGRDLYFRLNVDTGLEKIPLAEWKDLGIVRAHTQNYMRMDHVSRQIDGVVKALTHPADPRSSVYSLAEIGNA</sequence>
<organism evidence="6 7">
    <name type="scientific">Trematosphaeria pertusa</name>
    <dbReference type="NCBI Taxonomy" id="390896"/>
    <lineage>
        <taxon>Eukaryota</taxon>
        <taxon>Fungi</taxon>
        <taxon>Dikarya</taxon>
        <taxon>Ascomycota</taxon>
        <taxon>Pezizomycotina</taxon>
        <taxon>Dothideomycetes</taxon>
        <taxon>Pleosporomycetidae</taxon>
        <taxon>Pleosporales</taxon>
        <taxon>Massarineae</taxon>
        <taxon>Trematosphaeriaceae</taxon>
        <taxon>Trematosphaeria</taxon>
    </lineage>
</organism>
<feature type="short sequence motif" description="GXSXG" evidence="4">
    <location>
        <begin position="25"/>
        <end position="29"/>
    </location>
</feature>
<dbReference type="EMBL" id="ML987208">
    <property type="protein sequence ID" value="KAF2242279.1"/>
    <property type="molecule type" value="Genomic_DNA"/>
</dbReference>
<dbReference type="PROSITE" id="PS51635">
    <property type="entry name" value="PNPLA"/>
    <property type="match status" value="1"/>
</dbReference>
<dbReference type="GO" id="GO:0016042">
    <property type="term" value="P:lipid catabolic process"/>
    <property type="evidence" value="ECO:0007669"/>
    <property type="project" value="UniProtKB-UniRule"/>
</dbReference>
<dbReference type="InterPro" id="IPR016035">
    <property type="entry name" value="Acyl_Trfase/lysoPLipase"/>
</dbReference>
<feature type="active site" description="Nucleophile" evidence="4">
    <location>
        <position position="27"/>
    </location>
</feature>
<dbReference type="GO" id="GO:0019369">
    <property type="term" value="P:arachidonate metabolic process"/>
    <property type="evidence" value="ECO:0007669"/>
    <property type="project" value="TreeGrafter"/>
</dbReference>
<dbReference type="GO" id="GO:0046486">
    <property type="term" value="P:glycerolipid metabolic process"/>
    <property type="evidence" value="ECO:0007669"/>
    <property type="project" value="UniProtKB-ARBA"/>
</dbReference>
<evidence type="ECO:0000256" key="4">
    <source>
        <dbReference type="PROSITE-ProRule" id="PRU01161"/>
    </source>
</evidence>
<keyword evidence="2 4" id="KW-0442">Lipid degradation</keyword>
<evidence type="ECO:0000313" key="6">
    <source>
        <dbReference type="EMBL" id="KAF2242279.1"/>
    </source>
</evidence>
<gene>
    <name evidence="6" type="ORF">BU26DRAFT_439064</name>
</gene>
<dbReference type="AlphaFoldDB" id="A0A6A6HWI0"/>
<keyword evidence="3 4" id="KW-0443">Lipid metabolism</keyword>
<dbReference type="RefSeq" id="XP_033677283.1">
    <property type="nucleotide sequence ID" value="XM_033824328.1"/>
</dbReference>
<dbReference type="InterPro" id="IPR002641">
    <property type="entry name" value="PNPLA_dom"/>
</dbReference>
<evidence type="ECO:0000313" key="7">
    <source>
        <dbReference type="Proteomes" id="UP000800094"/>
    </source>
</evidence>
<dbReference type="OrthoDB" id="1658288at2759"/>
<dbReference type="Pfam" id="PF01734">
    <property type="entry name" value="Patatin"/>
    <property type="match status" value="1"/>
</dbReference>
<dbReference type="GO" id="GO:0047499">
    <property type="term" value="F:calcium-independent phospholipase A2 activity"/>
    <property type="evidence" value="ECO:0007669"/>
    <property type="project" value="TreeGrafter"/>
</dbReference>
<feature type="domain" description="PNPLA" evidence="5">
    <location>
        <begin position="1"/>
        <end position="185"/>
    </location>
</feature>
<dbReference type="GO" id="GO:0016020">
    <property type="term" value="C:membrane"/>
    <property type="evidence" value="ECO:0007669"/>
    <property type="project" value="TreeGrafter"/>
</dbReference>
<evidence type="ECO:0000256" key="3">
    <source>
        <dbReference type="ARBA" id="ARBA00023098"/>
    </source>
</evidence>
<name>A0A6A6HWI0_9PLEO</name>
<keyword evidence="7" id="KW-1185">Reference proteome</keyword>
<evidence type="ECO:0000259" key="5">
    <source>
        <dbReference type="PROSITE" id="PS51635"/>
    </source>
</evidence>
<proteinExistence type="predicted"/>
<evidence type="ECO:0000256" key="1">
    <source>
        <dbReference type="ARBA" id="ARBA00022801"/>
    </source>
</evidence>
<evidence type="ECO:0000256" key="2">
    <source>
        <dbReference type="ARBA" id="ARBA00022963"/>
    </source>
</evidence>
<reference evidence="6" key="1">
    <citation type="journal article" date="2020" name="Stud. Mycol.">
        <title>101 Dothideomycetes genomes: a test case for predicting lifestyles and emergence of pathogens.</title>
        <authorList>
            <person name="Haridas S."/>
            <person name="Albert R."/>
            <person name="Binder M."/>
            <person name="Bloem J."/>
            <person name="Labutti K."/>
            <person name="Salamov A."/>
            <person name="Andreopoulos B."/>
            <person name="Baker S."/>
            <person name="Barry K."/>
            <person name="Bills G."/>
            <person name="Bluhm B."/>
            <person name="Cannon C."/>
            <person name="Castanera R."/>
            <person name="Culley D."/>
            <person name="Daum C."/>
            <person name="Ezra D."/>
            <person name="Gonzalez J."/>
            <person name="Henrissat B."/>
            <person name="Kuo A."/>
            <person name="Liang C."/>
            <person name="Lipzen A."/>
            <person name="Lutzoni F."/>
            <person name="Magnuson J."/>
            <person name="Mondo S."/>
            <person name="Nolan M."/>
            <person name="Ohm R."/>
            <person name="Pangilinan J."/>
            <person name="Park H.-J."/>
            <person name="Ramirez L."/>
            <person name="Alfaro M."/>
            <person name="Sun H."/>
            <person name="Tritt A."/>
            <person name="Yoshinaga Y."/>
            <person name="Zwiers L.-H."/>
            <person name="Turgeon B."/>
            <person name="Goodwin S."/>
            <person name="Spatafora J."/>
            <person name="Crous P."/>
            <person name="Grigoriev I."/>
        </authorList>
    </citation>
    <scope>NUCLEOTIDE SEQUENCE</scope>
    <source>
        <strain evidence="6">CBS 122368</strain>
    </source>
</reference>
<dbReference type="PANTHER" id="PTHR24185:SF1">
    <property type="entry name" value="CALCIUM-INDEPENDENT PHOSPHOLIPASE A2-GAMMA"/>
    <property type="match status" value="1"/>
</dbReference>
<protein>
    <submittedName>
        <fullName evidence="6">FabD/lysophospholipase-like protein</fullName>
    </submittedName>
</protein>
<keyword evidence="1 4" id="KW-0378">Hydrolase</keyword>
<dbReference type="GeneID" id="54577658"/>
<dbReference type="Proteomes" id="UP000800094">
    <property type="component" value="Unassembled WGS sequence"/>
</dbReference>
<comment type="caution">
    <text evidence="4">Lacks conserved residue(s) required for the propagation of feature annotation.</text>
</comment>
<dbReference type="SUPFAM" id="SSF52151">
    <property type="entry name" value="FabD/lysophospholipase-like"/>
    <property type="match status" value="1"/>
</dbReference>
<accession>A0A6A6HWI0</accession>
<dbReference type="Gene3D" id="3.40.1090.10">
    <property type="entry name" value="Cytosolic phospholipase A2 catalytic domain"/>
    <property type="match status" value="1"/>
</dbReference>
<dbReference type="PANTHER" id="PTHR24185">
    <property type="entry name" value="CALCIUM-INDEPENDENT PHOSPHOLIPASE A2-GAMMA"/>
    <property type="match status" value="1"/>
</dbReference>